<organism evidence="1 2">
    <name type="scientific">Rhododendron molle</name>
    <name type="common">Chinese azalea</name>
    <name type="synonym">Azalea mollis</name>
    <dbReference type="NCBI Taxonomy" id="49168"/>
    <lineage>
        <taxon>Eukaryota</taxon>
        <taxon>Viridiplantae</taxon>
        <taxon>Streptophyta</taxon>
        <taxon>Embryophyta</taxon>
        <taxon>Tracheophyta</taxon>
        <taxon>Spermatophyta</taxon>
        <taxon>Magnoliopsida</taxon>
        <taxon>eudicotyledons</taxon>
        <taxon>Gunneridae</taxon>
        <taxon>Pentapetalae</taxon>
        <taxon>asterids</taxon>
        <taxon>Ericales</taxon>
        <taxon>Ericaceae</taxon>
        <taxon>Ericoideae</taxon>
        <taxon>Rhodoreae</taxon>
        <taxon>Rhododendron</taxon>
    </lineage>
</organism>
<accession>A0ACC0MFZ9</accession>
<keyword evidence="2" id="KW-1185">Reference proteome</keyword>
<protein>
    <submittedName>
        <fullName evidence="1">Uncharacterized protein</fullName>
    </submittedName>
</protein>
<reference evidence="1" key="1">
    <citation type="submission" date="2022-02" db="EMBL/GenBank/DDBJ databases">
        <title>Plant Genome Project.</title>
        <authorList>
            <person name="Zhang R.-G."/>
        </authorList>
    </citation>
    <scope>NUCLEOTIDE SEQUENCE</scope>
    <source>
        <strain evidence="1">AT1</strain>
    </source>
</reference>
<dbReference type="EMBL" id="CM046396">
    <property type="protein sequence ID" value="KAI8539819.1"/>
    <property type="molecule type" value="Genomic_DNA"/>
</dbReference>
<sequence length="63" mass="6807">MVSMTSLCGGIHTISTNRNESNVHSLLKRVNKIALGTKSSDSPTVPFLWGSCCAENKIENITN</sequence>
<evidence type="ECO:0000313" key="2">
    <source>
        <dbReference type="Proteomes" id="UP001062846"/>
    </source>
</evidence>
<name>A0ACC0MFZ9_RHOML</name>
<comment type="caution">
    <text evidence="1">The sequence shown here is derived from an EMBL/GenBank/DDBJ whole genome shotgun (WGS) entry which is preliminary data.</text>
</comment>
<evidence type="ECO:0000313" key="1">
    <source>
        <dbReference type="EMBL" id="KAI8539819.1"/>
    </source>
</evidence>
<dbReference type="Proteomes" id="UP001062846">
    <property type="component" value="Chromosome 9"/>
</dbReference>
<gene>
    <name evidence="1" type="ORF">RHMOL_Rhmol09G0212500</name>
</gene>
<proteinExistence type="predicted"/>